<comment type="caution">
    <text evidence="8">The sequence shown here is derived from an EMBL/GenBank/DDBJ whole genome shotgun (WGS) entry which is preliminary data.</text>
</comment>
<evidence type="ECO:0000256" key="3">
    <source>
        <dbReference type="ARBA" id="ARBA00023015"/>
    </source>
</evidence>
<evidence type="ECO:0000256" key="1">
    <source>
        <dbReference type="ARBA" id="ARBA00010641"/>
    </source>
</evidence>
<keyword evidence="3" id="KW-0805">Transcription regulation</keyword>
<dbReference type="Gene3D" id="1.10.10.10">
    <property type="entry name" value="Winged helix-like DNA-binding domain superfamily/Winged helix DNA-binding domain"/>
    <property type="match status" value="1"/>
</dbReference>
<dbReference type="NCBIfam" id="TIGR02937">
    <property type="entry name" value="sigma70-ECF"/>
    <property type="match status" value="1"/>
</dbReference>
<dbReference type="SUPFAM" id="SSF88659">
    <property type="entry name" value="Sigma3 and sigma4 domains of RNA polymerase sigma factors"/>
    <property type="match status" value="1"/>
</dbReference>
<accession>A0ABW3TLZ1</accession>
<dbReference type="SUPFAM" id="SSF88946">
    <property type="entry name" value="Sigma2 domain of RNA polymerase sigma factors"/>
    <property type="match status" value="1"/>
</dbReference>
<proteinExistence type="inferred from homology"/>
<dbReference type="InterPro" id="IPR007627">
    <property type="entry name" value="RNA_pol_sigma70_r2"/>
</dbReference>
<gene>
    <name evidence="8" type="ORF">ACFQ3U_07565</name>
</gene>
<protein>
    <submittedName>
        <fullName evidence="8">Sigma-70 family RNA polymerase sigma factor</fullName>
    </submittedName>
</protein>
<organism evidence="8 9">
    <name type="scientific">Leucobacter albus</name>
    <dbReference type="NCBI Taxonomy" id="272210"/>
    <lineage>
        <taxon>Bacteria</taxon>
        <taxon>Bacillati</taxon>
        <taxon>Actinomycetota</taxon>
        <taxon>Actinomycetes</taxon>
        <taxon>Micrococcales</taxon>
        <taxon>Microbacteriaceae</taxon>
        <taxon>Leucobacter</taxon>
    </lineage>
</organism>
<dbReference type="InterPro" id="IPR036388">
    <property type="entry name" value="WH-like_DNA-bd_sf"/>
</dbReference>
<feature type="domain" description="RNA polymerase sigma-70 region 2" evidence="6">
    <location>
        <begin position="20"/>
        <end position="84"/>
    </location>
</feature>
<dbReference type="InterPro" id="IPR013324">
    <property type="entry name" value="RNA_pol_sigma_r3/r4-like"/>
</dbReference>
<dbReference type="InterPro" id="IPR032710">
    <property type="entry name" value="NTF2-like_dom_sf"/>
</dbReference>
<comment type="similarity">
    <text evidence="1">Belongs to the sigma-70 factor family. ECF subfamily.</text>
</comment>
<dbReference type="InterPro" id="IPR052704">
    <property type="entry name" value="ECF_Sigma-70_Domain"/>
</dbReference>
<dbReference type="InterPro" id="IPR014284">
    <property type="entry name" value="RNA_pol_sigma-70_dom"/>
</dbReference>
<evidence type="ECO:0000259" key="7">
    <source>
        <dbReference type="Pfam" id="PF08281"/>
    </source>
</evidence>
<sequence length="308" mass="33311">MSLQRHETVANKTGVEPAIAHRQLLLAMSYRMLGSLADAEDATQEAYVRWLRLSGLERAEVVSPRAWLLKVVGRICLDMLTSARARRERYVGEWLPEPAPAGVWTSHGATPQSDPSDRIEVAEAVSMALLVVLETMTPAERVVFVLHDSLQFTFKEIAAVVGRSPAACRQLAASARARTHSSRRSEVSARDLKEAVRAFTAAWETGDVSRLVAVLDPKVALVVDSGGRVSAPSSVVHGATDCAQALCSVLVRQPDVQFELRSVNGAPGVRAAGADGSSLAVVSFGIDARHALDVIWVMRNPAKLVYWN</sequence>
<keyword evidence="9" id="KW-1185">Reference proteome</keyword>
<keyword evidence="5" id="KW-0804">Transcription</keyword>
<evidence type="ECO:0000256" key="5">
    <source>
        <dbReference type="ARBA" id="ARBA00023163"/>
    </source>
</evidence>
<keyword evidence="4" id="KW-0731">Sigma factor</keyword>
<dbReference type="SUPFAM" id="SSF54427">
    <property type="entry name" value="NTF2-like"/>
    <property type="match status" value="1"/>
</dbReference>
<dbReference type="EMBL" id="JBHTLY010000002">
    <property type="protein sequence ID" value="MFD1201746.1"/>
    <property type="molecule type" value="Genomic_DNA"/>
</dbReference>
<dbReference type="Gene3D" id="1.10.1740.10">
    <property type="match status" value="1"/>
</dbReference>
<dbReference type="RefSeq" id="WP_343957639.1">
    <property type="nucleotide sequence ID" value="NZ_BAAAKZ010000002.1"/>
</dbReference>
<reference evidence="9" key="1">
    <citation type="journal article" date="2019" name="Int. J. Syst. Evol. Microbiol.">
        <title>The Global Catalogue of Microorganisms (GCM) 10K type strain sequencing project: providing services to taxonomists for standard genome sequencing and annotation.</title>
        <authorList>
            <consortium name="The Broad Institute Genomics Platform"/>
            <consortium name="The Broad Institute Genome Sequencing Center for Infectious Disease"/>
            <person name="Wu L."/>
            <person name="Ma J."/>
        </authorList>
    </citation>
    <scope>NUCLEOTIDE SEQUENCE [LARGE SCALE GENOMIC DNA]</scope>
    <source>
        <strain evidence="9">CCUG 50213</strain>
    </source>
</reference>
<feature type="domain" description="RNA polymerase sigma factor 70 region 4 type 2" evidence="7">
    <location>
        <begin position="127"/>
        <end position="178"/>
    </location>
</feature>
<evidence type="ECO:0000313" key="8">
    <source>
        <dbReference type="EMBL" id="MFD1201746.1"/>
    </source>
</evidence>
<dbReference type="InterPro" id="IPR013325">
    <property type="entry name" value="RNA_pol_sigma_r2"/>
</dbReference>
<dbReference type="Pfam" id="PF08281">
    <property type="entry name" value="Sigma70_r4_2"/>
    <property type="match status" value="1"/>
</dbReference>
<dbReference type="InterPro" id="IPR013249">
    <property type="entry name" value="RNA_pol_sigma70_r4_t2"/>
</dbReference>
<comment type="subunit">
    <text evidence="2">Interacts transiently with the RNA polymerase catalytic core formed by RpoA, RpoB, RpoC and RpoZ (2 alpha, 1 beta, 1 beta' and 1 omega subunit) to form the RNA polymerase holoenzyme that can initiate transcription.</text>
</comment>
<name>A0ABW3TLZ1_9MICO</name>
<evidence type="ECO:0000259" key="6">
    <source>
        <dbReference type="Pfam" id="PF04542"/>
    </source>
</evidence>
<dbReference type="Proteomes" id="UP001597181">
    <property type="component" value="Unassembled WGS sequence"/>
</dbReference>
<evidence type="ECO:0000313" key="9">
    <source>
        <dbReference type="Proteomes" id="UP001597181"/>
    </source>
</evidence>
<dbReference type="PANTHER" id="PTHR30173">
    <property type="entry name" value="SIGMA 19 FACTOR"/>
    <property type="match status" value="1"/>
</dbReference>
<dbReference type="Gene3D" id="3.10.450.50">
    <property type="match status" value="1"/>
</dbReference>
<dbReference type="Pfam" id="PF04542">
    <property type="entry name" value="Sigma70_r2"/>
    <property type="match status" value="1"/>
</dbReference>
<evidence type="ECO:0000256" key="4">
    <source>
        <dbReference type="ARBA" id="ARBA00023082"/>
    </source>
</evidence>
<dbReference type="PANTHER" id="PTHR30173:SF43">
    <property type="entry name" value="ECF RNA POLYMERASE SIGMA FACTOR SIGI-RELATED"/>
    <property type="match status" value="1"/>
</dbReference>
<evidence type="ECO:0000256" key="2">
    <source>
        <dbReference type="ARBA" id="ARBA00011344"/>
    </source>
</evidence>